<accession>A0A059DW89</accession>
<dbReference type="Gene3D" id="3.40.50.300">
    <property type="entry name" value="P-loop containing nucleotide triphosphate hydrolases"/>
    <property type="match status" value="1"/>
</dbReference>
<comment type="caution">
    <text evidence="2">The sequence shown here is derived from an EMBL/GenBank/DDBJ whole genome shotgun (WGS) entry which is preliminary data.</text>
</comment>
<dbReference type="GeneID" id="92500978"/>
<gene>
    <name evidence="2" type="ORF">HY36_10940</name>
</gene>
<evidence type="ECO:0000259" key="1">
    <source>
        <dbReference type="SMART" id="SM00382"/>
    </source>
</evidence>
<feature type="domain" description="AAA+ ATPase" evidence="1">
    <location>
        <begin position="26"/>
        <end position="178"/>
    </location>
</feature>
<dbReference type="Pfam" id="PF13177">
    <property type="entry name" value="DNA_pol3_delta2"/>
    <property type="match status" value="1"/>
</dbReference>
<evidence type="ECO:0000313" key="3">
    <source>
        <dbReference type="Proteomes" id="UP000024547"/>
    </source>
</evidence>
<evidence type="ECO:0000313" key="2">
    <source>
        <dbReference type="EMBL" id="KCZ58015.1"/>
    </source>
</evidence>
<dbReference type="GO" id="GO:0009360">
    <property type="term" value="C:DNA polymerase III complex"/>
    <property type="evidence" value="ECO:0007669"/>
    <property type="project" value="TreeGrafter"/>
</dbReference>
<organism evidence="2 3">
    <name type="scientific">Hyphomonas atlantica</name>
    <dbReference type="NCBI Taxonomy" id="1280948"/>
    <lineage>
        <taxon>Bacteria</taxon>
        <taxon>Pseudomonadati</taxon>
        <taxon>Pseudomonadota</taxon>
        <taxon>Alphaproteobacteria</taxon>
        <taxon>Hyphomonadales</taxon>
        <taxon>Hyphomonadaceae</taxon>
        <taxon>Hyphomonas</taxon>
    </lineage>
</organism>
<keyword evidence="3" id="KW-1185">Reference proteome</keyword>
<name>A0A059DW89_9PROT</name>
<reference evidence="2 3" key="1">
    <citation type="journal article" date="2014" name="Antonie Van Leeuwenhoek">
        <title>Hyphomonas beringensis sp. nov. and Hyphomonas chukchiensis sp. nov., isolated from surface seawater of the Bering Sea and Chukchi Sea.</title>
        <authorList>
            <person name="Li C."/>
            <person name="Lai Q."/>
            <person name="Li G."/>
            <person name="Dong C."/>
            <person name="Wang J."/>
            <person name="Liao Y."/>
            <person name="Shao Z."/>
        </authorList>
    </citation>
    <scope>NUCLEOTIDE SEQUENCE [LARGE SCALE GENOMIC DNA]</scope>
    <source>
        <strain evidence="2 3">22II1-22F38</strain>
    </source>
</reference>
<sequence length="311" mass="32955">MNIAWPLYGHEAAQASFLASATSAKLHHGWLIEGPSGIGKATLANRLAAYMLGARGPDNAPLHAATTDPVARICLAGGHPDLRTVHRELNDKGKLRQDIAVDQIRDLSQFFSLKPAQGGWRVGIIDSLDELNRNGANALLKTLEEPPANSILFLVNHGTTPILPTIRSRCRVLRLTTLSEDDTKRTLDSAGASADALALSKGRPGLGLRLSTPSGLAAAHAAKVLVRSLPRPNDGLVTDALQSASADETAMEAFQEEILAWLASKAEQEPAAATAWLNISRLAGEARALKMDPAQTASKLIAGLYSAARSH</sequence>
<dbReference type="NCBIfam" id="NF005677">
    <property type="entry name" value="PRK07471.1"/>
    <property type="match status" value="1"/>
</dbReference>
<dbReference type="EMBL" id="AWFH01000062">
    <property type="protein sequence ID" value="KCZ58015.1"/>
    <property type="molecule type" value="Genomic_DNA"/>
</dbReference>
<dbReference type="PANTHER" id="PTHR11669">
    <property type="entry name" value="REPLICATION FACTOR C / DNA POLYMERASE III GAMMA-TAU SUBUNIT"/>
    <property type="match status" value="1"/>
</dbReference>
<proteinExistence type="predicted"/>
<dbReference type="SMART" id="SM00382">
    <property type="entry name" value="AAA"/>
    <property type="match status" value="1"/>
</dbReference>
<dbReference type="Proteomes" id="UP000024547">
    <property type="component" value="Unassembled WGS sequence"/>
</dbReference>
<dbReference type="PANTHER" id="PTHR11669:SF8">
    <property type="entry name" value="DNA POLYMERASE III SUBUNIT DELTA"/>
    <property type="match status" value="1"/>
</dbReference>
<dbReference type="InterPro" id="IPR003593">
    <property type="entry name" value="AAA+_ATPase"/>
</dbReference>
<dbReference type="RefSeq" id="WP_051602897.1">
    <property type="nucleotide sequence ID" value="NZ_AWFH01000062.1"/>
</dbReference>
<dbReference type="InterPro" id="IPR027417">
    <property type="entry name" value="P-loop_NTPase"/>
</dbReference>
<dbReference type="STRING" id="1280948.HY36_10940"/>
<dbReference type="InterPro" id="IPR050238">
    <property type="entry name" value="DNA_Rep/Repair_Clamp_Loader"/>
</dbReference>
<dbReference type="PATRIC" id="fig|1280948.3.peg.3307"/>
<dbReference type="eggNOG" id="COG0470">
    <property type="taxonomic scope" value="Bacteria"/>
</dbReference>
<dbReference type="SUPFAM" id="SSF52540">
    <property type="entry name" value="P-loop containing nucleoside triphosphate hydrolases"/>
    <property type="match status" value="1"/>
</dbReference>
<dbReference type="GO" id="GO:0006261">
    <property type="term" value="P:DNA-templated DNA replication"/>
    <property type="evidence" value="ECO:0007669"/>
    <property type="project" value="TreeGrafter"/>
</dbReference>
<protein>
    <recommendedName>
        <fullName evidence="1">AAA+ ATPase domain-containing protein</fullName>
    </recommendedName>
</protein>
<dbReference type="AlphaFoldDB" id="A0A059DW89"/>
<dbReference type="OrthoDB" id="9810148at2"/>